<evidence type="ECO:0000313" key="7">
    <source>
        <dbReference type="Proteomes" id="UP001175000"/>
    </source>
</evidence>
<feature type="signal peptide" evidence="5">
    <location>
        <begin position="1"/>
        <end position="21"/>
    </location>
</feature>
<keyword evidence="1" id="KW-0677">Repeat</keyword>
<keyword evidence="5" id="KW-0732">Signal</keyword>
<feature type="chain" id="PRO_5041301146" evidence="5">
    <location>
        <begin position="22"/>
        <end position="1737"/>
    </location>
</feature>
<proteinExistence type="predicted"/>
<feature type="repeat" description="ANK" evidence="3">
    <location>
        <begin position="1638"/>
        <end position="1670"/>
    </location>
</feature>
<keyword evidence="2 3" id="KW-0040">ANK repeat</keyword>
<name>A0AA39XIB6_9PEZI</name>
<feature type="repeat" description="ANK" evidence="3">
    <location>
        <begin position="1432"/>
        <end position="1464"/>
    </location>
</feature>
<dbReference type="InterPro" id="IPR002110">
    <property type="entry name" value="Ankyrin_rpt"/>
</dbReference>
<feature type="transmembrane region" description="Helical" evidence="4">
    <location>
        <begin position="248"/>
        <end position="270"/>
    </location>
</feature>
<dbReference type="PANTHER" id="PTHR24123">
    <property type="entry name" value="ANKYRIN REPEAT-CONTAINING"/>
    <property type="match status" value="1"/>
</dbReference>
<gene>
    <name evidence="6" type="ORF">B0T14DRAFT_415088</name>
</gene>
<feature type="repeat" description="ANK" evidence="3">
    <location>
        <begin position="1314"/>
        <end position="1346"/>
    </location>
</feature>
<keyword evidence="4" id="KW-0812">Transmembrane</keyword>
<dbReference type="Proteomes" id="UP001175000">
    <property type="component" value="Unassembled WGS sequence"/>
</dbReference>
<feature type="transmembrane region" description="Helical" evidence="4">
    <location>
        <begin position="360"/>
        <end position="379"/>
    </location>
</feature>
<evidence type="ECO:0000256" key="1">
    <source>
        <dbReference type="ARBA" id="ARBA00022737"/>
    </source>
</evidence>
<dbReference type="Pfam" id="PF12796">
    <property type="entry name" value="Ank_2"/>
    <property type="match status" value="5"/>
</dbReference>
<feature type="repeat" description="ANK" evidence="3">
    <location>
        <begin position="1672"/>
        <end position="1704"/>
    </location>
</feature>
<evidence type="ECO:0000256" key="3">
    <source>
        <dbReference type="PROSITE-ProRule" id="PRU00023"/>
    </source>
</evidence>
<sequence length="1737" mass="188153">MAANFLTTGIAALSLVVPTHALAGPDDWDDFSNNFATDLAPILVLFGEQASKQFLSESTSVWDCVIFGIAPIGVITAVVSAIRLYGSPSLKAFIGRAQEAHGVAEAELCSSTSDDVCELWSDRGICRVFGRPLILEFLRYTPEADDFYPRFNGRTVDMTSPPSCGMYSPRTLFRAARETRVEVHDQGENTGWPHPTKTGWTEVGGTGLAEVDKAEGAEGGKVRDFAPYPNLSLNIGIKPLPRRVLRTIAAVGSLLQVSFFGYATWVTFYYPGLYDEEGLPGLWSFCLATAGTAILVFGMICYNTTMFLLQPGNQRVGDQLFNAFAYSKSSDTYITSWKDDLAVESQQPGSTRLARSKLRLAVAVGCSCCGVICQFVGLRGLHGSVALYQLAVTLCMAIARALLRSRRLGAGQNRLRQRRDVEGHELDWQAMNLERTAGDEFKGGWYIDDVPTPLKGPNDATGAQVDSGVEVAQGARGLAGFHIQQRLDIDRLPSPSRLAVSWVKHNESDGALPNEAARILHYRASLAFLTGPSTRAEEEGWDTGTRAMAKQLKGAMQEAAEYVFSEMTLLKGWKESLSLVWSTTCRLHEPPTPSSAQNTTEHPESQPVLFSMYCSGGRWEISEFELEAALGLWSWSIRQLPAPVLDRVSKRKAFMAERREKRNDLISAIRLWVTQTRGILVSPLKLAALPDDDIAGVLSTVLSIPLMMTTAANTEDLDGLDGVCVSITSHSSLLQLVAQDIFGIFISRIADIMEPLSVAEPWTRRSQMSAFSEDYATADSSDVGLTNTHVRALAGILVSSGIGSREDALMTVIPPLLQRGKLPATSEVMGSLLRVAKDLRRKNKLKQAENLLRWLTDNAPHELQEKCVRALGNLYRNAVRSSNPSDQHFGLVGFQALEAMETLSDGRQMLEESRCTIQGFVQAWSISKTAKPSGKRPLRELLASLSDASALSTALCVTDTYDLHTARAPDVIRLLNWAVFKECPELIEDMWRMDRVRGLIPTNRLTRSESDTDHELPPLLWAIQRRVDAETLETLLDWPGLDLSNDQYGINALVSASGSGNYVAVDLLLQRGVRPHGPGGEALLSAVRERHRRVIPRLLSVGTAQTGEEYLTAALHLAVEWDNTVVRLLLDHGADPNALGEGERTALHVATLNGNTAAVEELLRHGARIDILDEEDASPLLMAVRLGHSAILQLFIPGLAPAGIRVRELLPEAVESGRKTILDLLLACRASPNTKDGKGRTPLLAVLEAEAVEHDLVNETIVERLLSAGARSNESNADNANAPLHAALRSGNADIISITLRPDYVADVDLVVEGWQTPLAVAVELGQPQSVELLLKLGANPNAKYQHAGDAEAGHVLHLATRRRHGEIVKLLLAVKADTEAKDQRGRTPLLVALECEAARHSEENETILESFLRAGADANAAVKCGAEEGRTTISALHLAVQSGNDTMVRLLTGHHANTEVQNEEGLTPLLAILAPCQRLTQQQREMVRILLAAGADGNATGGKYGNALQAAAHHGGEFLVHKLLQHVPKIDVNAQGGYFGSALQAAAAAWVGEEVVELLLDHGVSAQGSDCGSALLAALMNDRKKVVEILLGRGADTEATHPDSGLAALLVAVNREDVEMVSLLLRHNAKTESVDKKGRTALLLAVGTGNMKLIEVLLEGGADKEAKEPNSGRTPLLVASERGDYDIVRLLLGRGANVNAEGGIYGNVLRAASYRQDKDAEKMIKSFGGRAELKGG</sequence>
<dbReference type="Gene3D" id="1.25.40.20">
    <property type="entry name" value="Ankyrin repeat-containing domain"/>
    <property type="match status" value="6"/>
</dbReference>
<feature type="transmembrane region" description="Helical" evidence="4">
    <location>
        <begin position="282"/>
        <end position="302"/>
    </location>
</feature>
<feature type="repeat" description="ANK" evidence="3">
    <location>
        <begin position="1605"/>
        <end position="1637"/>
    </location>
</feature>
<dbReference type="PANTHER" id="PTHR24123:SF33">
    <property type="entry name" value="PROTEIN HOS4"/>
    <property type="match status" value="1"/>
</dbReference>
<comment type="caution">
    <text evidence="6">The sequence shown here is derived from an EMBL/GenBank/DDBJ whole genome shotgun (WGS) entry which is preliminary data.</text>
</comment>
<dbReference type="SMART" id="SM00248">
    <property type="entry name" value="ANK"/>
    <property type="match status" value="17"/>
</dbReference>
<reference evidence="6" key="1">
    <citation type="submission" date="2023-06" db="EMBL/GenBank/DDBJ databases">
        <title>Genome-scale phylogeny and comparative genomics of the fungal order Sordariales.</title>
        <authorList>
            <consortium name="Lawrence Berkeley National Laboratory"/>
            <person name="Hensen N."/>
            <person name="Bonometti L."/>
            <person name="Westerberg I."/>
            <person name="Brannstrom I.O."/>
            <person name="Guillou S."/>
            <person name="Cros-Aarteil S."/>
            <person name="Calhoun S."/>
            <person name="Haridas S."/>
            <person name="Kuo A."/>
            <person name="Mondo S."/>
            <person name="Pangilinan J."/>
            <person name="Riley R."/>
            <person name="Labutti K."/>
            <person name="Andreopoulos B."/>
            <person name="Lipzen A."/>
            <person name="Chen C."/>
            <person name="Yanf M."/>
            <person name="Daum C."/>
            <person name="Ng V."/>
            <person name="Clum A."/>
            <person name="Steindorff A."/>
            <person name="Ohm R."/>
            <person name="Martin F."/>
            <person name="Silar P."/>
            <person name="Natvig D."/>
            <person name="Lalanne C."/>
            <person name="Gautier V."/>
            <person name="Ament-Velasquez S.L."/>
            <person name="Kruys A."/>
            <person name="Hutchinson M.I."/>
            <person name="Powell A.J."/>
            <person name="Barry K."/>
            <person name="Miller A.N."/>
            <person name="Grigoriev I.V."/>
            <person name="Debuchy R."/>
            <person name="Gladieux P."/>
            <person name="Thoren M.H."/>
            <person name="Johannesson H."/>
        </authorList>
    </citation>
    <scope>NUCLEOTIDE SEQUENCE</scope>
    <source>
        <strain evidence="6">CBS 606.72</strain>
    </source>
</reference>
<dbReference type="SUPFAM" id="SSF48403">
    <property type="entry name" value="Ankyrin repeat"/>
    <property type="match status" value="3"/>
</dbReference>
<dbReference type="EMBL" id="JAULSU010000001">
    <property type="protein sequence ID" value="KAK0634136.1"/>
    <property type="molecule type" value="Genomic_DNA"/>
</dbReference>
<evidence type="ECO:0000256" key="5">
    <source>
        <dbReference type="SAM" id="SignalP"/>
    </source>
</evidence>
<accession>A0AA39XIB6</accession>
<feature type="repeat" description="ANK" evidence="3">
    <location>
        <begin position="1142"/>
        <end position="1174"/>
    </location>
</feature>
<feature type="transmembrane region" description="Helical" evidence="4">
    <location>
        <begin position="65"/>
        <end position="86"/>
    </location>
</feature>
<keyword evidence="4" id="KW-0472">Membrane</keyword>
<evidence type="ECO:0000313" key="6">
    <source>
        <dbReference type="EMBL" id="KAK0634136.1"/>
    </source>
</evidence>
<feature type="repeat" description="ANK" evidence="3">
    <location>
        <begin position="1352"/>
        <end position="1384"/>
    </location>
</feature>
<dbReference type="InterPro" id="IPR051165">
    <property type="entry name" value="Multifunctional_ANK_Repeat"/>
</dbReference>
<protein>
    <submittedName>
        <fullName evidence="6">Ankyrin repeat-containing domain protein</fullName>
    </submittedName>
</protein>
<dbReference type="PROSITE" id="PS50297">
    <property type="entry name" value="ANK_REP_REGION"/>
    <property type="match status" value="4"/>
</dbReference>
<organism evidence="6 7">
    <name type="scientific">Immersiella caudata</name>
    <dbReference type="NCBI Taxonomy" id="314043"/>
    <lineage>
        <taxon>Eukaryota</taxon>
        <taxon>Fungi</taxon>
        <taxon>Dikarya</taxon>
        <taxon>Ascomycota</taxon>
        <taxon>Pezizomycotina</taxon>
        <taxon>Sordariomycetes</taxon>
        <taxon>Sordariomycetidae</taxon>
        <taxon>Sordariales</taxon>
        <taxon>Lasiosphaeriaceae</taxon>
        <taxon>Immersiella</taxon>
    </lineage>
</organism>
<evidence type="ECO:0000256" key="2">
    <source>
        <dbReference type="ARBA" id="ARBA00023043"/>
    </source>
</evidence>
<dbReference type="InterPro" id="IPR036770">
    <property type="entry name" value="Ankyrin_rpt-contain_sf"/>
</dbReference>
<keyword evidence="7" id="KW-1185">Reference proteome</keyword>
<dbReference type="PROSITE" id="PS50088">
    <property type="entry name" value="ANK_REPEAT"/>
    <property type="match status" value="7"/>
</dbReference>
<keyword evidence="4" id="KW-1133">Transmembrane helix</keyword>
<evidence type="ECO:0000256" key="4">
    <source>
        <dbReference type="SAM" id="Phobius"/>
    </source>
</evidence>